<dbReference type="Proteomes" id="UP000231139">
    <property type="component" value="Unassembled WGS sequence"/>
</dbReference>
<protein>
    <recommendedName>
        <fullName evidence="3">FCP1 homology domain-containing protein</fullName>
    </recommendedName>
</protein>
<organism evidence="1 2">
    <name type="scientific">Candidatus Nealsonbacteria bacterium CG11_big_fil_rev_8_21_14_0_20_35_11</name>
    <dbReference type="NCBI Taxonomy" id="1974713"/>
    <lineage>
        <taxon>Bacteria</taxon>
        <taxon>Candidatus Nealsoniibacteriota</taxon>
    </lineage>
</organism>
<gene>
    <name evidence="1" type="ORF">COV62_00955</name>
</gene>
<accession>A0A2H0N165</accession>
<name>A0A2H0N165_9BACT</name>
<dbReference type="EMBL" id="PCWK01000020">
    <property type="protein sequence ID" value="PIR02642.1"/>
    <property type="molecule type" value="Genomic_DNA"/>
</dbReference>
<dbReference type="AlphaFoldDB" id="A0A2H0N165"/>
<evidence type="ECO:0008006" key="3">
    <source>
        <dbReference type="Google" id="ProtNLM"/>
    </source>
</evidence>
<comment type="caution">
    <text evidence="1">The sequence shown here is derived from an EMBL/GenBank/DDBJ whole genome shotgun (WGS) entry which is preliminary data.</text>
</comment>
<evidence type="ECO:0000313" key="2">
    <source>
        <dbReference type="Proteomes" id="UP000231139"/>
    </source>
</evidence>
<reference evidence="1 2" key="1">
    <citation type="submission" date="2017-09" db="EMBL/GenBank/DDBJ databases">
        <title>Depth-based differentiation of microbial function through sediment-hosted aquifers and enrichment of novel symbionts in the deep terrestrial subsurface.</title>
        <authorList>
            <person name="Probst A.J."/>
            <person name="Ladd B."/>
            <person name="Jarett J.K."/>
            <person name="Geller-Mcgrath D.E."/>
            <person name="Sieber C.M."/>
            <person name="Emerson J.B."/>
            <person name="Anantharaman K."/>
            <person name="Thomas B.C."/>
            <person name="Malmstrom R."/>
            <person name="Stieglmeier M."/>
            <person name="Klingl A."/>
            <person name="Woyke T."/>
            <person name="Ryan C.M."/>
            <person name="Banfield J.F."/>
        </authorList>
    </citation>
    <scope>NUCLEOTIDE SEQUENCE [LARGE SCALE GENOMIC DNA]</scope>
    <source>
        <strain evidence="1">CG11_big_fil_rev_8_21_14_0_20_35_11</strain>
    </source>
</reference>
<sequence>MHIKILSFDVDGIINKSLLSKVECNPYVSRFLAQIPTFKKVVLEMIEAGEILFKVRYENNDKLSVIRDNHDIPYIGIVTDRSAQGLITALGKQDFILKEMSFVQVRKAIFSNVGKLRYGPKLWEINKLKPHESVLYQLAAFAKEKKVIPHEVLIVDDNPEFRFIAKSRFGFRVYPDNTVDIDEKYPVFGQRVTAPV</sequence>
<proteinExistence type="predicted"/>
<evidence type="ECO:0000313" key="1">
    <source>
        <dbReference type="EMBL" id="PIR02642.1"/>
    </source>
</evidence>